<evidence type="ECO:0000256" key="2">
    <source>
        <dbReference type="ARBA" id="ARBA00022553"/>
    </source>
</evidence>
<dbReference type="InterPro" id="IPR009081">
    <property type="entry name" value="PP-bd_ACP"/>
</dbReference>
<organism evidence="5 6">
    <name type="scientific">Polarella glacialis</name>
    <name type="common">Dinoflagellate</name>
    <dbReference type="NCBI Taxonomy" id="89957"/>
    <lineage>
        <taxon>Eukaryota</taxon>
        <taxon>Sar</taxon>
        <taxon>Alveolata</taxon>
        <taxon>Dinophyceae</taxon>
        <taxon>Suessiales</taxon>
        <taxon>Suessiaceae</taxon>
        <taxon>Polarella</taxon>
    </lineage>
</organism>
<keyword evidence="2" id="KW-0597">Phosphoprotein</keyword>
<sequence>SVSLETQLFQAAQSVSQSFPFDWGLGSMASEAEQQLASAVDLQYRCKTDEALQAAAAALALFRAQGDSRKCSEALRVVIASHLRKADCDKPTEALRIVEEELKAARDAGDRLAEASMLLSLAEINTDKRGTKKREESLAMGLEALAIFREMGEQKLEVAALQHLSNVHIKFCDKGCAGKSGKEVTSYALQALTLSRSLQDRVSEASALHNLAIGRWYSESPFKDGLKAAKEALQIFRDLGYRQTQGAQLYSIADWHQRKGLGKQGLQYAKEALEVFQADGEGKGWECAALGALVAAYIDQDDKESALTVAKEALEKFRASGDKLSEAHGLDLLASVYLYQDDNEEALKMAEESLALVREMGDKRAESYALKSVSQVQMKTESHEDALKSVQAALAIAGELGDTREQAKALDELCRLNLLSRNFKEAIDFAEEAQAVFQKSGDFCGEGVTLLNKSSAHMALGELNLALQVAEDALAMFQQEEDRRNQASAHHFLYEIHTAAQNSEAALRCAINARNLFQKLGSKREEAAMLLRVASAHIAVINGNKNLGRRETKKGCDGALKAAKEAVALAKKQEKEKLFLANAYCLLGQIQGMVGKTKEGLKCGNEALRICEEEGDRKGQAASLITIGEVSSMSGKKEEAKKFATRALELAQKIKDAPSERAALQLLEHLQGGGKQQAQSYAEEVGPGASAPAADSAAAGNAELGPYKGPDVDALIVKVEELAMGLVSVEELHQDSPLMDAGLDSLSMVQFRNTLQQQFPGVPMPASLVFDNPSVRAVSMNIYEELKAAHDAGKPLI</sequence>
<dbReference type="GO" id="GO:0031177">
    <property type="term" value="F:phosphopantetheine binding"/>
    <property type="evidence" value="ECO:0007669"/>
    <property type="project" value="InterPro"/>
</dbReference>
<dbReference type="PANTHER" id="PTHR10098">
    <property type="entry name" value="RAPSYN-RELATED"/>
    <property type="match status" value="1"/>
</dbReference>
<dbReference type="Gene3D" id="1.25.40.10">
    <property type="entry name" value="Tetratricopeptide repeat domain"/>
    <property type="match status" value="4"/>
</dbReference>
<dbReference type="Pfam" id="PF13424">
    <property type="entry name" value="TPR_12"/>
    <property type="match status" value="1"/>
</dbReference>
<keyword evidence="1" id="KW-0596">Phosphopantetheine</keyword>
<dbReference type="SMART" id="SM00028">
    <property type="entry name" value="TPR"/>
    <property type="match status" value="7"/>
</dbReference>
<dbReference type="AlphaFoldDB" id="A0A813J732"/>
<dbReference type="SUPFAM" id="SSF48452">
    <property type="entry name" value="TPR-like"/>
    <property type="match status" value="4"/>
</dbReference>
<dbReference type="Proteomes" id="UP000626109">
    <property type="component" value="Unassembled WGS sequence"/>
</dbReference>
<dbReference type="SUPFAM" id="SSF47336">
    <property type="entry name" value="ACP-like"/>
    <property type="match status" value="1"/>
</dbReference>
<evidence type="ECO:0000313" key="5">
    <source>
        <dbReference type="EMBL" id="CAE8666665.1"/>
    </source>
</evidence>
<proteinExistence type="predicted"/>
<dbReference type="Gene3D" id="1.10.1200.10">
    <property type="entry name" value="ACP-like"/>
    <property type="match status" value="1"/>
</dbReference>
<feature type="non-terminal residue" evidence="5">
    <location>
        <position position="797"/>
    </location>
</feature>
<evidence type="ECO:0000313" key="6">
    <source>
        <dbReference type="Proteomes" id="UP000626109"/>
    </source>
</evidence>
<dbReference type="Pfam" id="PF00550">
    <property type="entry name" value="PP-binding"/>
    <property type="match status" value="1"/>
</dbReference>
<evidence type="ECO:0000256" key="3">
    <source>
        <dbReference type="SAM" id="MobiDB-lite"/>
    </source>
</evidence>
<accession>A0A813J732</accession>
<protein>
    <recommendedName>
        <fullName evidence="4">Carrier domain-containing protein</fullName>
    </recommendedName>
</protein>
<evidence type="ECO:0000259" key="4">
    <source>
        <dbReference type="PROSITE" id="PS50075"/>
    </source>
</evidence>
<dbReference type="SMART" id="SM00823">
    <property type="entry name" value="PKS_PP"/>
    <property type="match status" value="1"/>
</dbReference>
<dbReference type="PROSITE" id="PS50075">
    <property type="entry name" value="CARRIER"/>
    <property type="match status" value="1"/>
</dbReference>
<reference evidence="5" key="1">
    <citation type="submission" date="2021-02" db="EMBL/GenBank/DDBJ databases">
        <authorList>
            <person name="Dougan E. K."/>
            <person name="Rhodes N."/>
            <person name="Thang M."/>
            <person name="Chan C."/>
        </authorList>
    </citation>
    <scope>NUCLEOTIDE SEQUENCE</scope>
</reference>
<dbReference type="InterPro" id="IPR011990">
    <property type="entry name" value="TPR-like_helical_dom_sf"/>
</dbReference>
<dbReference type="InterPro" id="IPR020806">
    <property type="entry name" value="PKS_PP-bd"/>
</dbReference>
<evidence type="ECO:0000256" key="1">
    <source>
        <dbReference type="ARBA" id="ARBA00022450"/>
    </source>
</evidence>
<comment type="caution">
    <text evidence="5">The sequence shown here is derived from an EMBL/GenBank/DDBJ whole genome shotgun (WGS) entry which is preliminary data.</text>
</comment>
<gene>
    <name evidence="5" type="ORF">PGLA2088_LOCUS16373</name>
</gene>
<dbReference type="InterPro" id="IPR036736">
    <property type="entry name" value="ACP-like_sf"/>
</dbReference>
<feature type="domain" description="Carrier" evidence="4">
    <location>
        <begin position="710"/>
        <end position="786"/>
    </location>
</feature>
<feature type="region of interest" description="Disordered" evidence="3">
    <location>
        <begin position="677"/>
        <end position="697"/>
    </location>
</feature>
<dbReference type="EMBL" id="CAJNNW010020685">
    <property type="protein sequence ID" value="CAE8666665.1"/>
    <property type="molecule type" value="Genomic_DNA"/>
</dbReference>
<feature type="compositionally biased region" description="Low complexity" evidence="3">
    <location>
        <begin position="686"/>
        <end position="697"/>
    </location>
</feature>
<dbReference type="InterPro" id="IPR019734">
    <property type="entry name" value="TPR_rpt"/>
</dbReference>
<name>A0A813J732_POLGL</name>